<dbReference type="EMBL" id="BMAT01000362">
    <property type="protein sequence ID" value="GFR65001.1"/>
    <property type="molecule type" value="Genomic_DNA"/>
</dbReference>
<dbReference type="GO" id="GO:0031012">
    <property type="term" value="C:extracellular matrix"/>
    <property type="evidence" value="ECO:0007669"/>
    <property type="project" value="TreeGrafter"/>
</dbReference>
<accession>A0AAV4EXX2</accession>
<dbReference type="PANTHER" id="PTHR11339">
    <property type="entry name" value="EXTRACELLULAR MATRIX GLYCOPROTEIN RELATED"/>
    <property type="match status" value="1"/>
</dbReference>
<dbReference type="InterPro" id="IPR050780">
    <property type="entry name" value="Mucin_vWF_Thrombospondin_sf"/>
</dbReference>
<comment type="caution">
    <text evidence="5">The sequence shown here is derived from an EMBL/GenBank/DDBJ whole genome shotgun (WGS) entry which is preliminary data.</text>
</comment>
<dbReference type="Proteomes" id="UP000762676">
    <property type="component" value="Unassembled WGS sequence"/>
</dbReference>
<dbReference type="PROSITE" id="PS51233">
    <property type="entry name" value="VWFD"/>
    <property type="match status" value="1"/>
</dbReference>
<feature type="compositionally biased region" description="Pro residues" evidence="3">
    <location>
        <begin position="61"/>
        <end position="82"/>
    </location>
</feature>
<dbReference type="AlphaFoldDB" id="A0AAV4EXX2"/>
<keyword evidence="6" id="KW-1185">Reference proteome</keyword>
<dbReference type="GO" id="GO:0005615">
    <property type="term" value="C:extracellular space"/>
    <property type="evidence" value="ECO:0007669"/>
    <property type="project" value="TreeGrafter"/>
</dbReference>
<evidence type="ECO:0000256" key="2">
    <source>
        <dbReference type="ARBA" id="ARBA00023180"/>
    </source>
</evidence>
<dbReference type="PANTHER" id="PTHR11339:SF373">
    <property type="entry name" value="VWFD DOMAIN-CONTAINING PROTEIN"/>
    <property type="match status" value="1"/>
</dbReference>
<evidence type="ECO:0000256" key="1">
    <source>
        <dbReference type="ARBA" id="ARBA00023157"/>
    </source>
</evidence>
<keyword evidence="1" id="KW-1015">Disulfide bond</keyword>
<gene>
    <name evidence="5" type="ORF">ElyMa_000193900</name>
</gene>
<evidence type="ECO:0000313" key="6">
    <source>
        <dbReference type="Proteomes" id="UP000762676"/>
    </source>
</evidence>
<reference evidence="5 6" key="1">
    <citation type="journal article" date="2021" name="Elife">
        <title>Chloroplast acquisition without the gene transfer in kleptoplastic sea slugs, Plakobranchus ocellatus.</title>
        <authorList>
            <person name="Maeda T."/>
            <person name="Takahashi S."/>
            <person name="Yoshida T."/>
            <person name="Shimamura S."/>
            <person name="Takaki Y."/>
            <person name="Nagai Y."/>
            <person name="Toyoda A."/>
            <person name="Suzuki Y."/>
            <person name="Arimoto A."/>
            <person name="Ishii H."/>
            <person name="Satoh N."/>
            <person name="Nishiyama T."/>
            <person name="Hasebe M."/>
            <person name="Maruyama T."/>
            <person name="Minagawa J."/>
            <person name="Obokata J."/>
            <person name="Shigenobu S."/>
        </authorList>
    </citation>
    <scope>NUCLEOTIDE SEQUENCE [LARGE SCALE GENOMIC DNA]</scope>
</reference>
<feature type="region of interest" description="Disordered" evidence="3">
    <location>
        <begin position="1"/>
        <end position="88"/>
    </location>
</feature>
<evidence type="ECO:0000256" key="3">
    <source>
        <dbReference type="SAM" id="MobiDB-lite"/>
    </source>
</evidence>
<protein>
    <submittedName>
        <fullName evidence="5">IgGFc-binding protein</fullName>
    </submittedName>
</protein>
<proteinExistence type="predicted"/>
<organism evidence="5 6">
    <name type="scientific">Elysia marginata</name>
    <dbReference type="NCBI Taxonomy" id="1093978"/>
    <lineage>
        <taxon>Eukaryota</taxon>
        <taxon>Metazoa</taxon>
        <taxon>Spiralia</taxon>
        <taxon>Lophotrochozoa</taxon>
        <taxon>Mollusca</taxon>
        <taxon>Gastropoda</taxon>
        <taxon>Heterobranchia</taxon>
        <taxon>Euthyneura</taxon>
        <taxon>Panpulmonata</taxon>
        <taxon>Sacoglossa</taxon>
        <taxon>Placobranchoidea</taxon>
        <taxon>Plakobranchidae</taxon>
        <taxon>Elysia</taxon>
    </lineage>
</organism>
<feature type="non-terminal residue" evidence="5">
    <location>
        <position position="1"/>
    </location>
</feature>
<evidence type="ECO:0000259" key="4">
    <source>
        <dbReference type="PROSITE" id="PS51233"/>
    </source>
</evidence>
<keyword evidence="2" id="KW-0325">Glycoprotein</keyword>
<sequence length="233" mass="25418">SLPPPITARPEKTTPGIVVEPTPEEPEIVTDVFPPNTPRIPTPPARPTTIPPPVMTTLGGPLPPQTPPHPTPERPGTPPPPVMTTLGGPVPPEGDTTVVVHPPTTEKPPRTMAVEVLPTEAVMVTAELAQTTPAPKPKQDSCVCTAHGDPHYTTFDGSHIELFEPCKYIMAETKVSGHQCSFRVEVKNEKRPHSKHPKHSYTRLVDIRLSTTTVRLHRGGTVFVSLFFHFRKK</sequence>
<feature type="domain" description="VWFD" evidence="4">
    <location>
        <begin position="142"/>
        <end position="233"/>
    </location>
</feature>
<dbReference type="Pfam" id="PF00094">
    <property type="entry name" value="VWD"/>
    <property type="match status" value="1"/>
</dbReference>
<feature type="compositionally biased region" description="Pro residues" evidence="3">
    <location>
        <begin position="35"/>
        <end position="54"/>
    </location>
</feature>
<dbReference type="InterPro" id="IPR001846">
    <property type="entry name" value="VWF_type-D"/>
</dbReference>
<evidence type="ECO:0000313" key="5">
    <source>
        <dbReference type="EMBL" id="GFR65001.1"/>
    </source>
</evidence>
<name>A0AAV4EXX2_9GAST</name>